<organism evidence="2 3">
    <name type="scientific">Clitoria ternatea</name>
    <name type="common">Butterfly pea</name>
    <dbReference type="NCBI Taxonomy" id="43366"/>
    <lineage>
        <taxon>Eukaryota</taxon>
        <taxon>Viridiplantae</taxon>
        <taxon>Streptophyta</taxon>
        <taxon>Embryophyta</taxon>
        <taxon>Tracheophyta</taxon>
        <taxon>Spermatophyta</taxon>
        <taxon>Magnoliopsida</taxon>
        <taxon>eudicotyledons</taxon>
        <taxon>Gunneridae</taxon>
        <taxon>Pentapetalae</taxon>
        <taxon>rosids</taxon>
        <taxon>fabids</taxon>
        <taxon>Fabales</taxon>
        <taxon>Fabaceae</taxon>
        <taxon>Papilionoideae</taxon>
        <taxon>50 kb inversion clade</taxon>
        <taxon>NPAAA clade</taxon>
        <taxon>indigoferoid/millettioid clade</taxon>
        <taxon>Phaseoleae</taxon>
        <taxon>Clitoria</taxon>
    </lineage>
</organism>
<evidence type="ECO:0000313" key="2">
    <source>
        <dbReference type="EMBL" id="KAK7302017.1"/>
    </source>
</evidence>
<feature type="region of interest" description="Disordered" evidence="1">
    <location>
        <begin position="126"/>
        <end position="164"/>
    </location>
</feature>
<gene>
    <name evidence="2" type="ORF">RJT34_12896</name>
</gene>
<dbReference type="AlphaFoldDB" id="A0AAN9JQP3"/>
<comment type="caution">
    <text evidence="2">The sequence shown here is derived from an EMBL/GenBank/DDBJ whole genome shotgun (WGS) entry which is preliminary data.</text>
</comment>
<dbReference type="EMBL" id="JAYKXN010000003">
    <property type="protein sequence ID" value="KAK7302017.1"/>
    <property type="molecule type" value="Genomic_DNA"/>
</dbReference>
<feature type="compositionally biased region" description="Basic and acidic residues" evidence="1">
    <location>
        <begin position="131"/>
        <end position="141"/>
    </location>
</feature>
<sequence length="217" mass="24799">MNSQTISISQDLFSMISPSSPSSPWNPSKRTTSTMLIVALKSNNFAELDREEYVNHYKKILETSNDFNPVADLRPMIGGTLIECVECARTLAESYSLSEDRDLYVTGDLYDNDVATPAMIVVPRRRRKVHGQNEKEAKKQNWESNVKEPPSPTPMPRPTPKPVDEDLYKISPELLYAKTRKKKGLCFFPSCFLPTCFAYDTWKFEEPINVHISEIEE</sequence>
<dbReference type="PANTHER" id="PTHR33699:SF2">
    <property type="entry name" value="PATHOGENIC TYPE III EFFECTOR AVIRULENCE FACTOR AVR AVRRPT-CLEAVAGE: CLEAVAGE SITE PROTEIN-RELATED"/>
    <property type="match status" value="1"/>
</dbReference>
<proteinExistence type="predicted"/>
<reference evidence="2 3" key="1">
    <citation type="submission" date="2024-01" db="EMBL/GenBank/DDBJ databases">
        <title>The genomes of 5 underutilized Papilionoideae crops provide insights into root nodulation and disease resistance.</title>
        <authorList>
            <person name="Yuan L."/>
        </authorList>
    </citation>
    <scope>NUCLEOTIDE SEQUENCE [LARGE SCALE GENOMIC DNA]</scope>
    <source>
        <strain evidence="2">LY-2023</strain>
        <tissue evidence="2">Leaf</tissue>
    </source>
</reference>
<evidence type="ECO:0000256" key="1">
    <source>
        <dbReference type="SAM" id="MobiDB-lite"/>
    </source>
</evidence>
<dbReference type="Proteomes" id="UP001359559">
    <property type="component" value="Unassembled WGS sequence"/>
</dbReference>
<dbReference type="PANTHER" id="PTHR33699">
    <property type="entry name" value="EXPRESSED PROTEIN"/>
    <property type="match status" value="1"/>
</dbReference>
<feature type="compositionally biased region" description="Pro residues" evidence="1">
    <location>
        <begin position="149"/>
        <end position="161"/>
    </location>
</feature>
<evidence type="ECO:0000313" key="3">
    <source>
        <dbReference type="Proteomes" id="UP001359559"/>
    </source>
</evidence>
<name>A0AAN9JQP3_CLITE</name>
<accession>A0AAN9JQP3</accession>
<protein>
    <submittedName>
        <fullName evidence="2">Uncharacterized protein</fullName>
    </submittedName>
</protein>
<keyword evidence="3" id="KW-1185">Reference proteome</keyword>